<organism evidence="8 9">
    <name type="scientific">Heracleum sosnowskyi</name>
    <dbReference type="NCBI Taxonomy" id="360622"/>
    <lineage>
        <taxon>Eukaryota</taxon>
        <taxon>Viridiplantae</taxon>
        <taxon>Streptophyta</taxon>
        <taxon>Embryophyta</taxon>
        <taxon>Tracheophyta</taxon>
        <taxon>Spermatophyta</taxon>
        <taxon>Magnoliopsida</taxon>
        <taxon>eudicotyledons</taxon>
        <taxon>Gunneridae</taxon>
        <taxon>Pentapetalae</taxon>
        <taxon>asterids</taxon>
        <taxon>campanulids</taxon>
        <taxon>Apiales</taxon>
        <taxon>Apiaceae</taxon>
        <taxon>Apioideae</taxon>
        <taxon>apioid superclade</taxon>
        <taxon>Tordylieae</taxon>
        <taxon>Tordyliinae</taxon>
        <taxon>Heracleum</taxon>
    </lineage>
</organism>
<evidence type="ECO:0000313" key="9">
    <source>
        <dbReference type="Proteomes" id="UP001237642"/>
    </source>
</evidence>
<dbReference type="GO" id="GO:0003723">
    <property type="term" value="F:RNA binding"/>
    <property type="evidence" value="ECO:0007669"/>
    <property type="project" value="InterPro"/>
</dbReference>
<sequence length="757" mass="86451">MDVKIADKSRRERRKEARLEKNKKKFSSWVDHQQLRKVKNKNKKEKLKVVKVLGDDGRVSEEVEIVQKGCENDVDCGLEEPFEVEDFVDEMQAPEIVNVNVLKNVKRKKGSVKKSRFEEFLEMDQKKGFMSAEEDLELEKKLAKKLKVKNGRLRGDDDEMNMLFGGDDDGMNMLFEGFPSAQEEIPGAEEDPQKTLENRSTRRKRKKKGTEQQDAQMAPDALVGQSEPSLSEAAVGPPSKAPAAVRTVKYVAPHLRSQGKNDSNDHPQVRRRVRGLLNRLSESNVEAITGEASTIFRDVGRSIGSEIISAEVLAACSGGPRGNEQYAAVHAAFVAGMSCIVGIDFGAKLLASLARAFEDEYTKEDNLSLRNLILLFSYLYIFGVFSSDLMYDFIAMLSKRLTEVDVSIILTVLQSCGMKLRSDDPAAMKDFIVSVQKRVNELKSKSESNDASKSGKRMEFMLETICDIKNNKRKPKEENVQHTRINKWLQKLKVDEILIRGVNWNTLLDSDKKGHWWSSGEMSSGRDDIEEIASKADLEITETQKMIQLAAAQRMNTDARRAIFCIVMSGEDYIDTFEKLLRLDLQGKQDREIMRIIVDCCLQEKVFNKYYCVLASKLCSHDKNHKFTLQYCLWDHFKEMESMELIRSMHLSKFISEMLASFSISLAVLKIVDFHDIHHLTPKRIMHFRMLFEAIFAFPDRLIWNIFTRIAVTPEYETLRSGIEFFISKYVLSNQKSFAEKFKVAKKALNNVEGTIL</sequence>
<keyword evidence="4" id="KW-0539">Nucleus</keyword>
<feature type="region of interest" description="Disordered" evidence="5">
    <location>
        <begin position="183"/>
        <end position="243"/>
    </location>
</feature>
<dbReference type="Pfam" id="PF02847">
    <property type="entry name" value="MA3"/>
    <property type="match status" value="1"/>
</dbReference>
<feature type="transmembrane region" description="Helical" evidence="6">
    <location>
        <begin position="372"/>
        <end position="391"/>
    </location>
</feature>
<keyword evidence="9" id="KW-1185">Reference proteome</keyword>
<evidence type="ECO:0000259" key="7">
    <source>
        <dbReference type="PROSITE" id="PS51366"/>
    </source>
</evidence>
<evidence type="ECO:0000256" key="5">
    <source>
        <dbReference type="SAM" id="MobiDB-lite"/>
    </source>
</evidence>
<dbReference type="SMART" id="SM00543">
    <property type="entry name" value="MIF4G"/>
    <property type="match status" value="1"/>
</dbReference>
<feature type="transmembrane region" description="Helical" evidence="6">
    <location>
        <begin position="326"/>
        <end position="351"/>
    </location>
</feature>
<keyword evidence="6" id="KW-0472">Membrane</keyword>
<dbReference type="InterPro" id="IPR003890">
    <property type="entry name" value="MIF4G-like_typ-3"/>
</dbReference>
<dbReference type="InterPro" id="IPR003891">
    <property type="entry name" value="Initiation_fac_eIF4g_MI"/>
</dbReference>
<dbReference type="Proteomes" id="UP001237642">
    <property type="component" value="Unassembled WGS sequence"/>
</dbReference>
<dbReference type="PANTHER" id="PTHR18034">
    <property type="entry name" value="CELL CYCLE CONTROL PROTEIN CWF22-RELATED"/>
    <property type="match status" value="1"/>
</dbReference>
<reference evidence="8" key="2">
    <citation type="submission" date="2023-05" db="EMBL/GenBank/DDBJ databases">
        <authorList>
            <person name="Schelkunov M.I."/>
        </authorList>
    </citation>
    <scope>NUCLEOTIDE SEQUENCE</scope>
    <source>
        <strain evidence="8">Hsosn_3</strain>
        <tissue evidence="8">Leaf</tissue>
    </source>
</reference>
<protein>
    <submittedName>
        <fullName evidence="8">Nucleolar MIF4G domain-containing protein 1</fullName>
    </submittedName>
</protein>
<dbReference type="Gene3D" id="1.25.40.180">
    <property type="match status" value="1"/>
</dbReference>
<keyword evidence="6" id="KW-0812">Transmembrane</keyword>
<feature type="region of interest" description="Disordered" evidence="5">
    <location>
        <begin position="1"/>
        <end position="20"/>
    </location>
</feature>
<evidence type="ECO:0000256" key="4">
    <source>
        <dbReference type="ARBA" id="ARBA00023242"/>
    </source>
</evidence>
<comment type="subcellular location">
    <subcellularLocation>
        <location evidence="1">Nucleus</location>
        <location evidence="1">Nucleolus</location>
    </subcellularLocation>
</comment>
<evidence type="ECO:0000313" key="8">
    <source>
        <dbReference type="EMBL" id="KAK1370492.1"/>
    </source>
</evidence>
<name>A0AAD8HNG1_9APIA</name>
<dbReference type="GO" id="GO:0042274">
    <property type="term" value="P:ribosomal small subunit biogenesis"/>
    <property type="evidence" value="ECO:0007669"/>
    <property type="project" value="TreeGrafter"/>
</dbReference>
<dbReference type="PANTHER" id="PTHR18034:SF4">
    <property type="entry name" value="NUCLEOLAR MIF4G DOMAIN-CONTAINING PROTEIN 1"/>
    <property type="match status" value="1"/>
</dbReference>
<feature type="domain" description="MI" evidence="7">
    <location>
        <begin position="558"/>
        <end position="674"/>
    </location>
</feature>
<comment type="similarity">
    <text evidence="2">Belongs to the CWC22 family.</text>
</comment>
<keyword evidence="6" id="KW-1133">Transmembrane helix</keyword>
<keyword evidence="3" id="KW-0810">Translation regulation</keyword>
<dbReference type="GO" id="GO:0006417">
    <property type="term" value="P:regulation of translation"/>
    <property type="evidence" value="ECO:0007669"/>
    <property type="project" value="UniProtKB-KW"/>
</dbReference>
<dbReference type="SMART" id="SM00544">
    <property type="entry name" value="MA3"/>
    <property type="match status" value="1"/>
</dbReference>
<gene>
    <name evidence="8" type="ORF">POM88_036584</name>
</gene>
<dbReference type="PROSITE" id="PS51366">
    <property type="entry name" value="MI"/>
    <property type="match status" value="1"/>
</dbReference>
<dbReference type="Pfam" id="PF02854">
    <property type="entry name" value="MIF4G"/>
    <property type="match status" value="1"/>
</dbReference>
<reference evidence="8" key="1">
    <citation type="submission" date="2023-02" db="EMBL/GenBank/DDBJ databases">
        <title>Genome of toxic invasive species Heracleum sosnowskyi carries increased number of genes despite the absence of recent whole-genome duplications.</title>
        <authorList>
            <person name="Schelkunov M."/>
            <person name="Shtratnikova V."/>
            <person name="Makarenko M."/>
            <person name="Klepikova A."/>
            <person name="Omelchenko D."/>
            <person name="Novikova G."/>
            <person name="Obukhova E."/>
            <person name="Bogdanov V."/>
            <person name="Penin A."/>
            <person name="Logacheva M."/>
        </authorList>
    </citation>
    <scope>NUCLEOTIDE SEQUENCE</scope>
    <source>
        <strain evidence="8">Hsosn_3</strain>
        <tissue evidence="8">Leaf</tissue>
    </source>
</reference>
<dbReference type="InterPro" id="IPR016024">
    <property type="entry name" value="ARM-type_fold"/>
</dbReference>
<evidence type="ECO:0000256" key="6">
    <source>
        <dbReference type="SAM" id="Phobius"/>
    </source>
</evidence>
<proteinExistence type="inferred from homology"/>
<dbReference type="InterPro" id="IPR050781">
    <property type="entry name" value="CWC22_splicing_factor"/>
</dbReference>
<evidence type="ECO:0000256" key="3">
    <source>
        <dbReference type="ARBA" id="ARBA00022845"/>
    </source>
</evidence>
<dbReference type="AlphaFoldDB" id="A0AAD8HNG1"/>
<evidence type="ECO:0000256" key="2">
    <source>
        <dbReference type="ARBA" id="ARBA00006856"/>
    </source>
</evidence>
<dbReference type="EMBL" id="JAUIZM010000008">
    <property type="protein sequence ID" value="KAK1370492.1"/>
    <property type="molecule type" value="Genomic_DNA"/>
</dbReference>
<dbReference type="SUPFAM" id="SSF48371">
    <property type="entry name" value="ARM repeat"/>
    <property type="match status" value="1"/>
</dbReference>
<feature type="compositionally biased region" description="Basic and acidic residues" evidence="5">
    <location>
        <begin position="191"/>
        <end position="200"/>
    </location>
</feature>
<comment type="caution">
    <text evidence="8">The sequence shown here is derived from an EMBL/GenBank/DDBJ whole genome shotgun (WGS) entry which is preliminary data.</text>
</comment>
<dbReference type="GO" id="GO:0005730">
    <property type="term" value="C:nucleolus"/>
    <property type="evidence" value="ECO:0007669"/>
    <property type="project" value="UniProtKB-SubCell"/>
</dbReference>
<accession>A0AAD8HNG1</accession>
<evidence type="ECO:0000256" key="1">
    <source>
        <dbReference type="ARBA" id="ARBA00004604"/>
    </source>
</evidence>